<evidence type="ECO:0000256" key="3">
    <source>
        <dbReference type="ARBA" id="ARBA00022771"/>
    </source>
</evidence>
<evidence type="ECO:0000256" key="5">
    <source>
        <dbReference type="ARBA" id="ARBA00023015"/>
    </source>
</evidence>
<keyword evidence="6" id="KW-0804">Transcription</keyword>
<dbReference type="GO" id="GO:0008270">
    <property type="term" value="F:zinc ion binding"/>
    <property type="evidence" value="ECO:0007669"/>
    <property type="project" value="UniProtKB-KW"/>
</dbReference>
<dbReference type="OrthoDB" id="515401at2759"/>
<dbReference type="Gene3D" id="3.30.50.10">
    <property type="entry name" value="Erythroid Transcription Factor GATA-1, subunit A"/>
    <property type="match status" value="2"/>
</dbReference>
<comment type="subcellular location">
    <subcellularLocation>
        <location evidence="1">Nucleus</location>
    </subcellularLocation>
</comment>
<dbReference type="InterPro" id="IPR039355">
    <property type="entry name" value="Transcription_factor_GATA"/>
</dbReference>
<dbReference type="PROSITE" id="PS50114">
    <property type="entry name" value="GATA_ZN_FINGER_2"/>
    <property type="match status" value="2"/>
</dbReference>
<evidence type="ECO:0000313" key="11">
    <source>
        <dbReference type="Proteomes" id="UP000659654"/>
    </source>
</evidence>
<evidence type="ECO:0000259" key="9">
    <source>
        <dbReference type="PROSITE" id="PS50114"/>
    </source>
</evidence>
<keyword evidence="5" id="KW-0805">Transcription regulation</keyword>
<dbReference type="Proteomes" id="UP000659654">
    <property type="component" value="Unassembled WGS sequence"/>
</dbReference>
<dbReference type="CDD" id="cd00202">
    <property type="entry name" value="ZnF_GATA"/>
    <property type="match status" value="2"/>
</dbReference>
<dbReference type="GO" id="GO:0000122">
    <property type="term" value="P:negative regulation of transcription by RNA polymerase II"/>
    <property type="evidence" value="ECO:0007669"/>
    <property type="project" value="TreeGrafter"/>
</dbReference>
<protein>
    <submittedName>
        <fullName evidence="10">(pine wood nematode) hypothetical protein</fullName>
    </submittedName>
</protein>
<keyword evidence="3 8" id="KW-0863">Zinc-finger</keyword>
<dbReference type="PANTHER" id="PTHR10071:SF281">
    <property type="entry name" value="BOX A-BINDING FACTOR-RELATED"/>
    <property type="match status" value="1"/>
</dbReference>
<keyword evidence="11" id="KW-1185">Reference proteome</keyword>
<name>A0A7I8XKX2_BURXY</name>
<feature type="domain" description="GATA-type" evidence="9">
    <location>
        <begin position="264"/>
        <end position="317"/>
    </location>
</feature>
<reference evidence="10" key="1">
    <citation type="submission" date="2020-09" db="EMBL/GenBank/DDBJ databases">
        <authorList>
            <person name="Kikuchi T."/>
        </authorList>
    </citation>
    <scope>NUCLEOTIDE SEQUENCE</scope>
    <source>
        <strain evidence="10">Ka4C1</strain>
    </source>
</reference>
<evidence type="ECO:0000256" key="2">
    <source>
        <dbReference type="ARBA" id="ARBA00022723"/>
    </source>
</evidence>
<feature type="domain" description="GATA-type" evidence="9">
    <location>
        <begin position="209"/>
        <end position="265"/>
    </location>
</feature>
<sequence length="389" mass="43719">MENSNGFIYTVPEATDLNSTGSDLSHMTNEFQLSDSSNNEENNCSPSKFIYTNQLYCHPDQIKNGYAIDQSLYNSFIIPSYYSGQQDANQNSAEIAQNQMIVSTAAPELSTQQAALIAQNTDFVQTQLQAQNFFSSQYGLNYADYSSYQNMNPNLLISTPPSTSEASTINGIPTLGEDDCNALSVDVNDCKPDAMDIKPRLGKIKPVGAGEHRECTNCGATSTPLWRRDARGEYLCNACGLYQKVNQGARRPLEKPKKRQTTQKRTGIYCVNCNTDKTTLWRRNANQQPVCNACGLYYKLHNQDRPKSMKKDNIQCRNRKANPKGKRHGQMPQITKDTLTQQLDMRMVNETGLFNIQNNFVGSMDTLGFRFNEINAYGNGFYQSQSQYQ</sequence>
<dbReference type="Proteomes" id="UP000582659">
    <property type="component" value="Unassembled WGS sequence"/>
</dbReference>
<evidence type="ECO:0000256" key="1">
    <source>
        <dbReference type="ARBA" id="ARBA00004123"/>
    </source>
</evidence>
<dbReference type="SMR" id="A0A7I8XKX2"/>
<evidence type="ECO:0000256" key="6">
    <source>
        <dbReference type="ARBA" id="ARBA00023163"/>
    </source>
</evidence>
<dbReference type="SMART" id="SM00401">
    <property type="entry name" value="ZnF_GATA"/>
    <property type="match status" value="2"/>
</dbReference>
<evidence type="ECO:0000256" key="4">
    <source>
        <dbReference type="ARBA" id="ARBA00022833"/>
    </source>
</evidence>
<dbReference type="PANTHER" id="PTHR10071">
    <property type="entry name" value="TRANSCRIPTION FACTOR GATA FAMILY MEMBER"/>
    <property type="match status" value="1"/>
</dbReference>
<dbReference type="EMBL" id="CAJFCV020000004">
    <property type="protein sequence ID" value="CAG9118241.1"/>
    <property type="molecule type" value="Genomic_DNA"/>
</dbReference>
<dbReference type="GO" id="GO:0045165">
    <property type="term" value="P:cell fate commitment"/>
    <property type="evidence" value="ECO:0007669"/>
    <property type="project" value="TreeGrafter"/>
</dbReference>
<dbReference type="InterPro" id="IPR000679">
    <property type="entry name" value="Znf_GATA"/>
</dbReference>
<keyword evidence="2" id="KW-0479">Metal-binding</keyword>
<dbReference type="GO" id="GO:0000978">
    <property type="term" value="F:RNA polymerase II cis-regulatory region sequence-specific DNA binding"/>
    <property type="evidence" value="ECO:0007669"/>
    <property type="project" value="TreeGrafter"/>
</dbReference>
<accession>A0A7I8XKX2</accession>
<dbReference type="SUPFAM" id="SSF57716">
    <property type="entry name" value="Glucocorticoid receptor-like (DNA-binding domain)"/>
    <property type="match status" value="2"/>
</dbReference>
<keyword evidence="7" id="KW-0539">Nucleus</keyword>
<evidence type="ECO:0000256" key="8">
    <source>
        <dbReference type="PROSITE-ProRule" id="PRU00094"/>
    </source>
</evidence>
<dbReference type="PRINTS" id="PR00619">
    <property type="entry name" value="GATAZNFINGER"/>
</dbReference>
<keyword evidence="4" id="KW-0862">Zinc</keyword>
<dbReference type="EMBL" id="CAJFDI010000004">
    <property type="protein sequence ID" value="CAD5227821.1"/>
    <property type="molecule type" value="Genomic_DNA"/>
</dbReference>
<evidence type="ECO:0000256" key="7">
    <source>
        <dbReference type="ARBA" id="ARBA00023242"/>
    </source>
</evidence>
<dbReference type="PROSITE" id="PS00344">
    <property type="entry name" value="GATA_ZN_FINGER_1"/>
    <property type="match status" value="1"/>
</dbReference>
<comment type="caution">
    <text evidence="10">The sequence shown here is derived from an EMBL/GenBank/DDBJ whole genome shotgun (WGS) entry which is preliminary data.</text>
</comment>
<dbReference type="GO" id="GO:0005634">
    <property type="term" value="C:nucleus"/>
    <property type="evidence" value="ECO:0007669"/>
    <property type="project" value="UniProtKB-SubCell"/>
</dbReference>
<organism evidence="10 11">
    <name type="scientific">Bursaphelenchus xylophilus</name>
    <name type="common">Pinewood nematode worm</name>
    <name type="synonym">Aphelenchoides xylophilus</name>
    <dbReference type="NCBI Taxonomy" id="6326"/>
    <lineage>
        <taxon>Eukaryota</taxon>
        <taxon>Metazoa</taxon>
        <taxon>Ecdysozoa</taxon>
        <taxon>Nematoda</taxon>
        <taxon>Chromadorea</taxon>
        <taxon>Rhabditida</taxon>
        <taxon>Tylenchina</taxon>
        <taxon>Tylenchomorpha</taxon>
        <taxon>Aphelenchoidea</taxon>
        <taxon>Aphelenchoididae</taxon>
        <taxon>Bursaphelenchus</taxon>
    </lineage>
</organism>
<dbReference type="InterPro" id="IPR013088">
    <property type="entry name" value="Znf_NHR/GATA"/>
</dbReference>
<gene>
    <name evidence="10" type="ORF">BXYJ_LOCUS10141</name>
</gene>
<dbReference type="Pfam" id="PF00320">
    <property type="entry name" value="GATA"/>
    <property type="match status" value="2"/>
</dbReference>
<dbReference type="AlphaFoldDB" id="A0A7I8XKX2"/>
<dbReference type="GO" id="GO:0000981">
    <property type="term" value="F:DNA-binding transcription factor activity, RNA polymerase II-specific"/>
    <property type="evidence" value="ECO:0007669"/>
    <property type="project" value="TreeGrafter"/>
</dbReference>
<proteinExistence type="predicted"/>
<evidence type="ECO:0000313" key="10">
    <source>
        <dbReference type="EMBL" id="CAD5227821.1"/>
    </source>
</evidence>
<dbReference type="GO" id="GO:0045944">
    <property type="term" value="P:positive regulation of transcription by RNA polymerase II"/>
    <property type="evidence" value="ECO:0007669"/>
    <property type="project" value="TreeGrafter"/>
</dbReference>